<proteinExistence type="predicted"/>
<dbReference type="EMBL" id="CP060731">
    <property type="protein sequence ID" value="QNN76869.1"/>
    <property type="molecule type" value="Genomic_DNA"/>
</dbReference>
<feature type="transmembrane region" description="Helical" evidence="1">
    <location>
        <begin position="182"/>
        <end position="201"/>
    </location>
</feature>
<evidence type="ECO:0000313" key="3">
    <source>
        <dbReference type="EMBL" id="QNN76869.1"/>
    </source>
</evidence>
<protein>
    <submittedName>
        <fullName evidence="3">Phosphatase PAP2 family protein</fullName>
    </submittedName>
</protein>
<dbReference type="AlphaFoldDB" id="A0A7G9T9U4"/>
<evidence type="ECO:0000313" key="4">
    <source>
        <dbReference type="Proteomes" id="UP000515838"/>
    </source>
</evidence>
<feature type="domain" description="Phosphatidic acid phosphatase type 2/haloperoxidase" evidence="2">
    <location>
        <begin position="102"/>
        <end position="226"/>
    </location>
</feature>
<dbReference type="RefSeq" id="WP_187572593.1">
    <property type="nucleotide sequence ID" value="NZ_CP060731.1"/>
</dbReference>
<feature type="transmembrane region" description="Helical" evidence="1">
    <location>
        <begin position="157"/>
        <end position="175"/>
    </location>
</feature>
<evidence type="ECO:0000259" key="2">
    <source>
        <dbReference type="Pfam" id="PF01569"/>
    </source>
</evidence>
<feature type="transmembrane region" description="Helical" evidence="1">
    <location>
        <begin position="213"/>
        <end position="230"/>
    </location>
</feature>
<dbReference type="CDD" id="cd03396">
    <property type="entry name" value="PAP2_like_6"/>
    <property type="match status" value="1"/>
</dbReference>
<feature type="transmembrane region" description="Helical" evidence="1">
    <location>
        <begin position="102"/>
        <end position="122"/>
    </location>
</feature>
<keyword evidence="1" id="KW-0472">Membrane</keyword>
<keyword evidence="1" id="KW-0812">Transmembrane</keyword>
<dbReference type="Proteomes" id="UP000515838">
    <property type="component" value="Chromosome"/>
</dbReference>
<dbReference type="Pfam" id="PF01569">
    <property type="entry name" value="PAP2"/>
    <property type="match status" value="1"/>
</dbReference>
<dbReference type="SUPFAM" id="SSF48317">
    <property type="entry name" value="Acid phosphatase/Vanadium-dependent haloperoxidase"/>
    <property type="match status" value="1"/>
</dbReference>
<accession>A0A7G9T9U4</accession>
<feature type="transmembrane region" description="Helical" evidence="1">
    <location>
        <begin position="70"/>
        <end position="90"/>
    </location>
</feature>
<dbReference type="GeneID" id="81471909"/>
<gene>
    <name evidence="3" type="ORF">IAE60_13075</name>
</gene>
<evidence type="ECO:0000256" key="1">
    <source>
        <dbReference type="SAM" id="Phobius"/>
    </source>
</evidence>
<dbReference type="InterPro" id="IPR036938">
    <property type="entry name" value="PAP2/HPO_sf"/>
</dbReference>
<dbReference type="InterPro" id="IPR000326">
    <property type="entry name" value="PAP2/HPO"/>
</dbReference>
<sequence>MLVVSSSRAMALPARRSLLALLAGSSFVLIALYLLAQRADFPLAHALLELQGGHWSLKQHWLLESLLHRGGRMLSMLAWVTALALLLVRWPQRARLRWHAPLARLLLTTLLCTIVIGVLKATTHMDCPWDLSAFDGTRPFISLLTPRPEILGSPKCFPAAHAATGFAWIGLYFFFAAVRPSWRWAGLAIGLLLGLSFGLAQQVRGAHFLSHDIASLTLCWWVACAVELLARPSERSAV</sequence>
<organism evidence="3 4">
    <name type="scientific">Pseudoxanthomonas mexicana</name>
    <dbReference type="NCBI Taxonomy" id="128785"/>
    <lineage>
        <taxon>Bacteria</taxon>
        <taxon>Pseudomonadati</taxon>
        <taxon>Pseudomonadota</taxon>
        <taxon>Gammaproteobacteria</taxon>
        <taxon>Lysobacterales</taxon>
        <taxon>Lysobacteraceae</taxon>
        <taxon>Pseudoxanthomonas</taxon>
    </lineage>
</organism>
<reference evidence="3 4" key="1">
    <citation type="submission" date="2020-08" db="EMBL/GenBank/DDBJ databases">
        <title>Streptomycin Non-resistant strain, P. mexicana.</title>
        <authorList>
            <person name="Ganesh-Kumar S."/>
            <person name="Zhe T."/>
            <person name="Yu Z."/>
            <person name="Min Y."/>
        </authorList>
    </citation>
    <scope>NUCLEOTIDE SEQUENCE [LARGE SCALE GENOMIC DNA]</scope>
    <source>
        <strain evidence="3 4">GTZY2</strain>
    </source>
</reference>
<keyword evidence="1" id="KW-1133">Transmembrane helix</keyword>
<name>A0A7G9T9U4_PSEMX</name>